<feature type="transmembrane region" description="Helical" evidence="4">
    <location>
        <begin position="395"/>
        <end position="416"/>
    </location>
</feature>
<dbReference type="AlphaFoldDB" id="A0A3N0IXU9"/>
<evidence type="ECO:0000313" key="8">
    <source>
        <dbReference type="Proteomes" id="UP000253817"/>
    </source>
</evidence>
<feature type="transmembrane region" description="Helical" evidence="4">
    <location>
        <begin position="306"/>
        <end position="329"/>
    </location>
</feature>
<evidence type="ECO:0000259" key="5">
    <source>
        <dbReference type="PROSITE" id="PS50043"/>
    </source>
</evidence>
<dbReference type="PANTHER" id="PTHR44688:SF16">
    <property type="entry name" value="DNA-BINDING TRANSCRIPTIONAL ACTIVATOR DEVR_DOSR"/>
    <property type="match status" value="1"/>
</dbReference>
<evidence type="ECO:0000256" key="3">
    <source>
        <dbReference type="ARBA" id="ARBA00023163"/>
    </source>
</evidence>
<dbReference type="EMBL" id="QICC01000047">
    <property type="protein sequence ID" value="RNM41152.1"/>
    <property type="molecule type" value="Genomic_DNA"/>
</dbReference>
<dbReference type="Pfam" id="PF00196">
    <property type="entry name" value="GerE"/>
    <property type="match status" value="1"/>
</dbReference>
<dbReference type="InterPro" id="IPR016032">
    <property type="entry name" value="Sig_transdc_resp-reg_C-effctor"/>
</dbReference>
<keyword evidence="1" id="KW-0805">Transcription regulation</keyword>
<feature type="transmembrane region" description="Helical" evidence="4">
    <location>
        <begin position="279"/>
        <end position="300"/>
    </location>
</feature>
<evidence type="ECO:0000313" key="7">
    <source>
        <dbReference type="EMBL" id="RNM41152.1"/>
    </source>
</evidence>
<feature type="transmembrane region" description="Helical" evidence="4">
    <location>
        <begin position="363"/>
        <end position="383"/>
    </location>
</feature>
<dbReference type="Proteomes" id="UP000270112">
    <property type="component" value="Unassembled WGS sequence"/>
</dbReference>
<reference evidence="9" key="2">
    <citation type="submission" date="2018-05" db="EMBL/GenBank/DDBJ databases">
        <title>Genome Sequencing of selected type strains of the family Eggerthellaceae.</title>
        <authorList>
            <person name="Danylec N."/>
            <person name="Stoll D.A."/>
            <person name="Doetsch A."/>
            <person name="Huch M."/>
        </authorList>
    </citation>
    <scope>NUCLEOTIDE SEQUENCE [LARGE SCALE GENOMIC DNA]</scope>
    <source>
        <strain evidence="9">DSM 16107</strain>
    </source>
</reference>
<evidence type="ECO:0000256" key="2">
    <source>
        <dbReference type="ARBA" id="ARBA00023125"/>
    </source>
</evidence>
<dbReference type="InterPro" id="IPR036388">
    <property type="entry name" value="WH-like_DNA-bd_sf"/>
</dbReference>
<reference evidence="6 8" key="1">
    <citation type="journal article" date="2018" name="Elife">
        <title>Discovery and characterization of a prevalent human gut bacterial enzyme sufficient for the inactivation of a family of plant toxins.</title>
        <authorList>
            <person name="Koppel N."/>
            <person name="Bisanz J.E."/>
            <person name="Pandelia M.E."/>
            <person name="Turnbaugh P.J."/>
            <person name="Balskus E.P."/>
        </authorList>
    </citation>
    <scope>NUCLEOTIDE SEQUENCE [LARGE SCALE GENOMIC DNA]</scope>
    <source>
        <strain evidence="6 8">DSM 16107</strain>
    </source>
</reference>
<evidence type="ECO:0000313" key="9">
    <source>
        <dbReference type="Proteomes" id="UP000270112"/>
    </source>
</evidence>
<reference evidence="7" key="3">
    <citation type="journal article" date="2019" name="Microbiol. Resour. Announc.">
        <title>Draft Genome Sequences of Type Strains of Gordonibacter faecihominis, Paraeggerthella hongkongensis, Parvibacter caecicola,Slackia equolifaciens, Slackia faecicanis, and Slackia isoflavoniconvertens.</title>
        <authorList>
            <person name="Danylec N."/>
            <person name="Stoll D.A."/>
            <person name="Dotsch A."/>
            <person name="Huch M."/>
        </authorList>
    </citation>
    <scope>NUCLEOTIDE SEQUENCE</scope>
    <source>
        <strain evidence="7">DSM 16107</strain>
    </source>
</reference>
<organism evidence="7 9">
    <name type="scientific">Eggerthella sinensis</name>
    <dbReference type="NCBI Taxonomy" id="242230"/>
    <lineage>
        <taxon>Bacteria</taxon>
        <taxon>Bacillati</taxon>
        <taxon>Actinomycetota</taxon>
        <taxon>Coriobacteriia</taxon>
        <taxon>Eggerthellales</taxon>
        <taxon>Eggerthellaceae</taxon>
        <taxon>Eggerthella</taxon>
    </lineage>
</organism>
<feature type="transmembrane region" description="Helical" evidence="4">
    <location>
        <begin position="341"/>
        <end position="357"/>
    </location>
</feature>
<feature type="transmembrane region" description="Helical" evidence="4">
    <location>
        <begin position="102"/>
        <end position="120"/>
    </location>
</feature>
<dbReference type="EMBL" id="PPTT01000003">
    <property type="protein sequence ID" value="RDB71030.1"/>
    <property type="molecule type" value="Genomic_DNA"/>
</dbReference>
<comment type="caution">
    <text evidence="7">The sequence shown here is derived from an EMBL/GenBank/DDBJ whole genome shotgun (WGS) entry which is preliminary data.</text>
</comment>
<protein>
    <submittedName>
        <fullName evidence="7">Helix-turn-helix transcriptional regulator</fullName>
    </submittedName>
</protein>
<dbReference type="GO" id="GO:0003677">
    <property type="term" value="F:DNA binding"/>
    <property type="evidence" value="ECO:0007669"/>
    <property type="project" value="UniProtKB-KW"/>
</dbReference>
<keyword evidence="4" id="KW-0472">Membrane</keyword>
<feature type="transmembrane region" description="Helical" evidence="4">
    <location>
        <begin position="141"/>
        <end position="159"/>
    </location>
</feature>
<keyword evidence="8" id="KW-1185">Reference proteome</keyword>
<dbReference type="SUPFAM" id="SSF103473">
    <property type="entry name" value="MFS general substrate transporter"/>
    <property type="match status" value="1"/>
</dbReference>
<feature type="transmembrane region" description="Helical" evidence="4">
    <location>
        <begin position="192"/>
        <end position="212"/>
    </location>
</feature>
<feature type="transmembrane region" description="Helical" evidence="4">
    <location>
        <begin position="165"/>
        <end position="183"/>
    </location>
</feature>
<dbReference type="InterPro" id="IPR000792">
    <property type="entry name" value="Tscrpt_reg_LuxR_C"/>
</dbReference>
<name>A0A3N0IXU9_9ACTN</name>
<dbReference type="CDD" id="cd06170">
    <property type="entry name" value="LuxR_C_like"/>
    <property type="match status" value="1"/>
</dbReference>
<gene>
    <name evidence="6" type="ORF">C1876_01980</name>
    <name evidence="7" type="ORF">DMP09_11045</name>
</gene>
<feature type="transmembrane region" description="Helical" evidence="4">
    <location>
        <begin position="218"/>
        <end position="234"/>
    </location>
</feature>
<dbReference type="PRINTS" id="PR00038">
    <property type="entry name" value="HTHLUXR"/>
</dbReference>
<dbReference type="Gene3D" id="1.20.1250.20">
    <property type="entry name" value="MFS general substrate transporter like domains"/>
    <property type="match status" value="1"/>
</dbReference>
<feature type="domain" description="HTH luxR-type" evidence="5">
    <location>
        <begin position="503"/>
        <end position="568"/>
    </location>
</feature>
<evidence type="ECO:0000256" key="4">
    <source>
        <dbReference type="SAM" id="Phobius"/>
    </source>
</evidence>
<dbReference type="Gene3D" id="1.10.10.10">
    <property type="entry name" value="Winged helix-like DNA-binding domain superfamily/Winged helix DNA-binding domain"/>
    <property type="match status" value="1"/>
</dbReference>
<keyword evidence="4" id="KW-1133">Transmembrane helix</keyword>
<keyword evidence="3" id="KW-0804">Transcription</keyword>
<dbReference type="PROSITE" id="PS50043">
    <property type="entry name" value="HTH_LUXR_2"/>
    <property type="match status" value="1"/>
</dbReference>
<accession>A0A3N0IXU9</accession>
<evidence type="ECO:0000313" key="6">
    <source>
        <dbReference type="EMBL" id="RDB71030.1"/>
    </source>
</evidence>
<evidence type="ECO:0000256" key="1">
    <source>
        <dbReference type="ARBA" id="ARBA00023015"/>
    </source>
</evidence>
<dbReference type="SMART" id="SM00421">
    <property type="entry name" value="HTH_LUXR"/>
    <property type="match status" value="1"/>
</dbReference>
<feature type="transmembrane region" description="Helical" evidence="4">
    <location>
        <begin position="428"/>
        <end position="449"/>
    </location>
</feature>
<feature type="transmembrane region" description="Helical" evidence="4">
    <location>
        <begin position="74"/>
        <end position="96"/>
    </location>
</feature>
<dbReference type="GO" id="GO:0006355">
    <property type="term" value="P:regulation of DNA-templated transcription"/>
    <property type="evidence" value="ECO:0007669"/>
    <property type="project" value="InterPro"/>
</dbReference>
<keyword evidence="4" id="KW-0812">Transmembrane</keyword>
<keyword evidence="2" id="KW-0238">DNA-binding</keyword>
<sequence>MRTGKTLASHTIDPRDRTSLKRNHVPIVDQIGRRVCLYWGKGWKAYMAGEIMVRSGDAAQNPHMGLNDQKLIDYLLVIAGFGLCRAWIVFCLSASIDGASFSVDWAFLLMGAAAAGIAAWRASRARSHDEGHRRHEHLTTVMVGFIVASIVFIPASAWLNSPLLLALGVLTGGAGSGLLQVVWGERFAAQNLYFSLLSAPAAAIVTGLVLSMTSANSQIIFVSLPLASLLLLVVECKRCGVAWRTNKDEDGADEPPVEEPPADGEQPARIRLDKASLKLMVSIMVFSFLVRSFDAFPIVGHDPFQLFGGCGSFSLVIVGGMFLAISVVLKDRMNVSLMYRLSLPIIITGLVIIALFFGSRTFWSVLLVGIGYELFDILSWILFGDIARTHVHSGTYAYGLGVAFTFVGMAAGYLLGSALSPLVEDGTIQISALALVAIVCLVIIAFLVLPESVIASIPRAAKHADEGMSGAENVEGAKAADDALESAEDDAEKPSDLDVSCAGVAERFSLTPRESEVLVFLARGRTLPIVARDLHITKNTARTHIEKIYQKTGIHKQQDLIDYIEDWDEAPHAR</sequence>
<dbReference type="PANTHER" id="PTHR44688">
    <property type="entry name" value="DNA-BINDING TRANSCRIPTIONAL ACTIVATOR DEVR_DOSR"/>
    <property type="match status" value="1"/>
</dbReference>
<dbReference type="Proteomes" id="UP000253817">
    <property type="component" value="Unassembled WGS sequence"/>
</dbReference>
<dbReference type="SUPFAM" id="SSF46894">
    <property type="entry name" value="C-terminal effector domain of the bipartite response regulators"/>
    <property type="match status" value="1"/>
</dbReference>
<proteinExistence type="predicted"/>
<dbReference type="InterPro" id="IPR036259">
    <property type="entry name" value="MFS_trans_sf"/>
</dbReference>